<evidence type="ECO:0000259" key="1">
    <source>
        <dbReference type="PROSITE" id="PS51352"/>
    </source>
</evidence>
<dbReference type="Pfam" id="PF17127">
    <property type="entry name" value="DUF5106"/>
    <property type="match status" value="1"/>
</dbReference>
<name>A0A556N6V6_9FLAO</name>
<dbReference type="Gene3D" id="3.40.30.10">
    <property type="entry name" value="Glutaredoxin"/>
    <property type="match status" value="1"/>
</dbReference>
<dbReference type="InterPro" id="IPR036249">
    <property type="entry name" value="Thioredoxin-like_sf"/>
</dbReference>
<dbReference type="InterPro" id="IPR013766">
    <property type="entry name" value="Thioredoxin_domain"/>
</dbReference>
<dbReference type="InterPro" id="IPR025380">
    <property type="entry name" value="DUF4369"/>
</dbReference>
<dbReference type="CDD" id="cd02966">
    <property type="entry name" value="TlpA_like_family"/>
    <property type="match status" value="1"/>
</dbReference>
<accession>A0A556N6V6</accession>
<dbReference type="Pfam" id="PF14289">
    <property type="entry name" value="DUF4369"/>
    <property type="match status" value="1"/>
</dbReference>
<feature type="domain" description="Thioredoxin" evidence="1">
    <location>
        <begin position="337"/>
        <end position="498"/>
    </location>
</feature>
<reference evidence="2 3" key="1">
    <citation type="submission" date="2019-07" db="EMBL/GenBank/DDBJ databases">
        <authorList>
            <person name="Huq M.A."/>
        </authorList>
    </citation>
    <scope>NUCLEOTIDE SEQUENCE [LARGE SCALE GENOMIC DNA]</scope>
    <source>
        <strain evidence="2 3">MAH-3</strain>
    </source>
</reference>
<dbReference type="OrthoDB" id="6399635at2"/>
<gene>
    <name evidence="2" type="ORF">FO442_01700</name>
</gene>
<evidence type="ECO:0000313" key="3">
    <source>
        <dbReference type="Proteomes" id="UP000316008"/>
    </source>
</evidence>
<dbReference type="Proteomes" id="UP000316008">
    <property type="component" value="Unassembled WGS sequence"/>
</dbReference>
<protein>
    <submittedName>
        <fullName evidence="2">Redoxin domain-containing protein</fullName>
    </submittedName>
</protein>
<comment type="caution">
    <text evidence="2">The sequence shown here is derived from an EMBL/GenBank/DDBJ whole genome shotgun (WGS) entry which is preliminary data.</text>
</comment>
<dbReference type="SUPFAM" id="SSF52833">
    <property type="entry name" value="Thioredoxin-like"/>
    <property type="match status" value="1"/>
</dbReference>
<dbReference type="InterPro" id="IPR033395">
    <property type="entry name" value="DUF5106"/>
</dbReference>
<sequence length="515" mass="60263">MIINKHANMKQLLVIPLLLVSTFGFSQKLRFKVEGAKDTTVFLTKYYGSKLFYADTAEMKGGVVEFTAKPDLKPGIVALLMPGQKYFEVIYNKEDINIETKAPDFVTNMKVKKSEENKVFVAYINYLQEQRKVATGFSKEREKYKEGDPEYKSFGEKMDSVSKLVAAYQTDLQKNNPTKLVSKIIKMSMDVQVPEAPKDANGKVINPNYRYEYYRSHYWDNIDLKDDRLVNTPVFGSKMEYFFGKNMLIQHPDTVLAFAFPFCDQLDKKSELFKYSVDYITNTFAKSNIMGMDKVYVYMVNRYYCQNDAEGNSIAYWMKDKEKLKELCEENKIKMNLVQGVRPPNISLRDTTDVNWKDFYSLKSEYTILYFWDPECGHCKKTTPKLQTLYEKKFKQRNVEIFAVGKATGEDFEKWKKFIRDNKLEFINVGLTKKLFEDATADPRQFIPKYTTLEALNYHDTYDIYATPRIFVLDKDKKIIAKQLTISQLEDFIDRMQNIKNPEKIFPPDPEEEAH</sequence>
<proteinExistence type="predicted"/>
<dbReference type="Pfam" id="PF13905">
    <property type="entry name" value="Thioredoxin_8"/>
    <property type="match status" value="1"/>
</dbReference>
<organism evidence="2 3">
    <name type="scientific">Fluviicola chungangensis</name>
    <dbReference type="NCBI Taxonomy" id="2597671"/>
    <lineage>
        <taxon>Bacteria</taxon>
        <taxon>Pseudomonadati</taxon>
        <taxon>Bacteroidota</taxon>
        <taxon>Flavobacteriia</taxon>
        <taxon>Flavobacteriales</taxon>
        <taxon>Crocinitomicaceae</taxon>
        <taxon>Fluviicola</taxon>
    </lineage>
</organism>
<dbReference type="AlphaFoldDB" id="A0A556N6V6"/>
<dbReference type="EMBL" id="VLPL01000001">
    <property type="protein sequence ID" value="TSJ47868.1"/>
    <property type="molecule type" value="Genomic_DNA"/>
</dbReference>
<dbReference type="InterPro" id="IPR012336">
    <property type="entry name" value="Thioredoxin-like_fold"/>
</dbReference>
<evidence type="ECO:0000313" key="2">
    <source>
        <dbReference type="EMBL" id="TSJ47868.1"/>
    </source>
</evidence>
<dbReference type="PROSITE" id="PS51352">
    <property type="entry name" value="THIOREDOXIN_2"/>
    <property type="match status" value="1"/>
</dbReference>
<keyword evidence="3" id="KW-1185">Reference proteome</keyword>